<dbReference type="EMBL" id="JAMKPW020000018">
    <property type="protein sequence ID" value="KAK8209002.1"/>
    <property type="molecule type" value="Genomic_DNA"/>
</dbReference>
<name>A0ACC3SF42_9PEZI</name>
<evidence type="ECO:0000313" key="1">
    <source>
        <dbReference type="EMBL" id="KAK8209002.1"/>
    </source>
</evidence>
<reference evidence="1" key="1">
    <citation type="submission" date="2024-02" db="EMBL/GenBank/DDBJ databases">
        <title>Metagenome Assembled Genome of Zalaria obscura JY119.</title>
        <authorList>
            <person name="Vighnesh L."/>
            <person name="Jagadeeshwari U."/>
            <person name="Venkata Ramana C."/>
            <person name="Sasikala C."/>
        </authorList>
    </citation>
    <scope>NUCLEOTIDE SEQUENCE</scope>
    <source>
        <strain evidence="1">JY119</strain>
    </source>
</reference>
<evidence type="ECO:0000313" key="2">
    <source>
        <dbReference type="Proteomes" id="UP001320706"/>
    </source>
</evidence>
<gene>
    <name evidence="1" type="ORF">M8818_003966</name>
</gene>
<proteinExistence type="predicted"/>
<comment type="caution">
    <text evidence="1">The sequence shown here is derived from an EMBL/GenBank/DDBJ whole genome shotgun (WGS) entry which is preliminary data.</text>
</comment>
<accession>A0ACC3SF42</accession>
<keyword evidence="2" id="KW-1185">Reference proteome</keyword>
<protein>
    <submittedName>
        <fullName evidence="1">Uncharacterized protein</fullName>
    </submittedName>
</protein>
<sequence length="350" mass="36544">MSLAEGLGRSTATAYLHASPDHVLSPAVSSAISSTPFLPSLSYSLAGAPLNMMRSLSQSLALILLFGASVINTQTVSSSASGYAGYTLAVTGDGESAGYETDNTDTSNSSLANPPPDVYLNASVHVGEIDILVQNLSAKINLDAQVLNLLNFNAGVDVSIGRVDLTIQNITAKVLLEARLSNLVTMIDDVLDSIDLNPVIATLGQGLDNVVDETSSAVSSTASSTSGLSSRSYDLAENILYSVNDYSGNTHTNRVLEQDGTIVDQYLDNDGNVHGQKVVGLYSKDMTFTGHELAATVGGQPARRLEYSYAPFHGLNVISAIAIDDATGKVLSAQVLSESFAGGMSTIRES</sequence>
<dbReference type="Proteomes" id="UP001320706">
    <property type="component" value="Unassembled WGS sequence"/>
</dbReference>
<organism evidence="1 2">
    <name type="scientific">Zalaria obscura</name>
    <dbReference type="NCBI Taxonomy" id="2024903"/>
    <lineage>
        <taxon>Eukaryota</taxon>
        <taxon>Fungi</taxon>
        <taxon>Dikarya</taxon>
        <taxon>Ascomycota</taxon>
        <taxon>Pezizomycotina</taxon>
        <taxon>Dothideomycetes</taxon>
        <taxon>Dothideomycetidae</taxon>
        <taxon>Dothideales</taxon>
        <taxon>Zalariaceae</taxon>
        <taxon>Zalaria</taxon>
    </lineage>
</organism>